<dbReference type="CDD" id="cd02440">
    <property type="entry name" value="AdoMet_MTases"/>
    <property type="match status" value="1"/>
</dbReference>
<evidence type="ECO:0000256" key="3">
    <source>
        <dbReference type="ARBA" id="ARBA00022691"/>
    </source>
</evidence>
<organism evidence="4 5">
    <name type="scientific">Acinetobacter johnsonii</name>
    <dbReference type="NCBI Taxonomy" id="40214"/>
    <lineage>
        <taxon>Bacteria</taxon>
        <taxon>Pseudomonadati</taxon>
        <taxon>Pseudomonadota</taxon>
        <taxon>Gammaproteobacteria</taxon>
        <taxon>Moraxellales</taxon>
        <taxon>Moraxellaceae</taxon>
        <taxon>Acinetobacter</taxon>
    </lineage>
</organism>
<dbReference type="SUPFAM" id="SSF53335">
    <property type="entry name" value="S-adenosyl-L-methionine-dependent methyltransferases"/>
    <property type="match status" value="1"/>
</dbReference>
<protein>
    <submittedName>
        <fullName evidence="4">Class I SAM-dependent methyltransferase</fullName>
        <ecNumber evidence="4">2.1.1.-</ecNumber>
    </submittedName>
</protein>
<dbReference type="RefSeq" id="WP_279678877.1">
    <property type="nucleotide sequence ID" value="NZ_JAOCCL010000012.1"/>
</dbReference>
<dbReference type="GO" id="GO:0032259">
    <property type="term" value="P:methylation"/>
    <property type="evidence" value="ECO:0007669"/>
    <property type="project" value="UniProtKB-KW"/>
</dbReference>
<dbReference type="InterPro" id="IPR029063">
    <property type="entry name" value="SAM-dependent_MTases_sf"/>
</dbReference>
<evidence type="ECO:0000313" key="5">
    <source>
        <dbReference type="Proteomes" id="UP001160116"/>
    </source>
</evidence>
<keyword evidence="2 4" id="KW-0808">Transferase</keyword>
<dbReference type="GO" id="GO:0008171">
    <property type="term" value="F:O-methyltransferase activity"/>
    <property type="evidence" value="ECO:0007669"/>
    <property type="project" value="InterPro"/>
</dbReference>
<keyword evidence="3" id="KW-0949">S-adenosyl-L-methionine</keyword>
<keyword evidence="1 4" id="KW-0489">Methyltransferase</keyword>
<evidence type="ECO:0000256" key="1">
    <source>
        <dbReference type="ARBA" id="ARBA00022603"/>
    </source>
</evidence>
<accession>A0AA42MAG1</accession>
<comment type="caution">
    <text evidence="4">The sequence shown here is derived from an EMBL/GenBank/DDBJ whole genome shotgun (WGS) entry which is preliminary data.</text>
</comment>
<sequence length="211" mass="23841">MMHAEFLSKVSALYDRFQEHDSTQADRIARFRNIEPESAQFLAQLVHIQQPQQILEIGTSTGYSTLWLAYAAQQVNARLTTLEIDAERSQQAASHLADFNLSNGVEFWVGDAAEYLNQSQAIFDFILLDAERDAYVDYWPDLKRLMCVSRGVLVVDNVLSHADQVTDFIALIQQDEQFNLSTLAIGAGLLVVTCNHEKTIRINPDCLSFKN</sequence>
<dbReference type="PANTHER" id="PTHR43167:SF1">
    <property type="entry name" value="PUTATIVE (AFU_ORTHOLOGUE AFUA_6G01830)-RELATED"/>
    <property type="match status" value="1"/>
</dbReference>
<dbReference type="InterPro" id="IPR002935">
    <property type="entry name" value="SAM_O-MeTrfase"/>
</dbReference>
<dbReference type="Gene3D" id="3.40.50.150">
    <property type="entry name" value="Vaccinia Virus protein VP39"/>
    <property type="match status" value="1"/>
</dbReference>
<gene>
    <name evidence="4" type="ORF">N5C97_06600</name>
</gene>
<reference evidence="4" key="1">
    <citation type="submission" date="2022-09" db="EMBL/GenBank/DDBJ databases">
        <title>Intensive care unit water sources are persistently colonized with multi-drug resistant bacteria and are the site of extensive horizontal gene transfer of antibiotic resistance genes.</title>
        <authorList>
            <person name="Diorio-Toth L."/>
        </authorList>
    </citation>
    <scope>NUCLEOTIDE SEQUENCE</scope>
    <source>
        <strain evidence="4">GD03885</strain>
    </source>
</reference>
<dbReference type="AlphaFoldDB" id="A0AA42MAG1"/>
<name>A0AA42MAG1_ACIJO</name>
<dbReference type="EMBL" id="JAOCCL010000012">
    <property type="protein sequence ID" value="MDH0826168.1"/>
    <property type="molecule type" value="Genomic_DNA"/>
</dbReference>
<proteinExistence type="predicted"/>
<dbReference type="EC" id="2.1.1.-" evidence="4"/>
<dbReference type="PROSITE" id="PS51682">
    <property type="entry name" value="SAM_OMT_I"/>
    <property type="match status" value="1"/>
</dbReference>
<evidence type="ECO:0000313" key="4">
    <source>
        <dbReference type="EMBL" id="MDH0826168.1"/>
    </source>
</evidence>
<dbReference type="Proteomes" id="UP001160116">
    <property type="component" value="Unassembled WGS sequence"/>
</dbReference>
<evidence type="ECO:0000256" key="2">
    <source>
        <dbReference type="ARBA" id="ARBA00022679"/>
    </source>
</evidence>
<dbReference type="Pfam" id="PF01596">
    <property type="entry name" value="Methyltransf_3"/>
    <property type="match status" value="1"/>
</dbReference>
<dbReference type="PANTHER" id="PTHR43167">
    <property type="entry name" value="PUTATIVE (AFU_ORTHOLOGUE AFUA_6G01830)-RELATED"/>
    <property type="match status" value="1"/>
</dbReference>